<organism evidence="9 10">
    <name type="scientific">Halobacillus karajensis</name>
    <dbReference type="NCBI Taxonomy" id="195088"/>
    <lineage>
        <taxon>Bacteria</taxon>
        <taxon>Bacillati</taxon>
        <taxon>Bacillota</taxon>
        <taxon>Bacilli</taxon>
        <taxon>Bacillales</taxon>
        <taxon>Bacillaceae</taxon>
        <taxon>Halobacillus</taxon>
    </lineage>
</organism>
<comment type="subcellular location">
    <subcellularLocation>
        <location evidence="1 7">Cell membrane</location>
        <topology evidence="1 7">Multi-pass membrane protein</topology>
    </subcellularLocation>
</comment>
<comment type="similarity">
    <text evidence="7">Belongs to the binding-protein-dependent transport system permease family.</text>
</comment>
<feature type="transmembrane region" description="Helical" evidence="7">
    <location>
        <begin position="262"/>
        <end position="282"/>
    </location>
</feature>
<keyword evidence="6 7" id="KW-0472">Membrane</keyword>
<dbReference type="CDD" id="cd06261">
    <property type="entry name" value="TM_PBP2"/>
    <property type="match status" value="1"/>
</dbReference>
<dbReference type="Gene3D" id="1.10.3720.10">
    <property type="entry name" value="MetI-like"/>
    <property type="match status" value="1"/>
</dbReference>
<evidence type="ECO:0000256" key="6">
    <source>
        <dbReference type="ARBA" id="ARBA00023136"/>
    </source>
</evidence>
<evidence type="ECO:0000256" key="1">
    <source>
        <dbReference type="ARBA" id="ARBA00004651"/>
    </source>
</evidence>
<dbReference type="GO" id="GO:0005886">
    <property type="term" value="C:plasma membrane"/>
    <property type="evidence" value="ECO:0007669"/>
    <property type="project" value="UniProtKB-SubCell"/>
</dbReference>
<dbReference type="SUPFAM" id="SSF161098">
    <property type="entry name" value="MetI-like"/>
    <property type="match status" value="1"/>
</dbReference>
<keyword evidence="2 7" id="KW-0813">Transport</keyword>
<keyword evidence="10" id="KW-1185">Reference proteome</keyword>
<feature type="transmembrane region" description="Helical" evidence="7">
    <location>
        <begin position="200"/>
        <end position="219"/>
    </location>
</feature>
<dbReference type="Proteomes" id="UP000028868">
    <property type="component" value="Unassembled WGS sequence"/>
</dbReference>
<keyword evidence="3" id="KW-1003">Cell membrane</keyword>
<feature type="transmembrane region" description="Helical" evidence="7">
    <location>
        <begin position="71"/>
        <end position="92"/>
    </location>
</feature>
<reference evidence="10" key="1">
    <citation type="submission" date="2014-03" db="EMBL/GenBank/DDBJ databases">
        <authorList>
            <person name="Urmite Genomes U."/>
        </authorList>
    </citation>
    <scope>NUCLEOTIDE SEQUENCE [LARGE SCALE GENOMIC DNA]</scope>
    <source>
        <strain evidence="10">HD-03</strain>
    </source>
</reference>
<evidence type="ECO:0000256" key="7">
    <source>
        <dbReference type="RuleBase" id="RU363032"/>
    </source>
</evidence>
<proteinExistence type="inferred from homology"/>
<gene>
    <name evidence="9" type="primary">sugA</name>
    <name evidence="9" type="ORF">BN983_00013</name>
</gene>
<evidence type="ECO:0000256" key="5">
    <source>
        <dbReference type="ARBA" id="ARBA00022989"/>
    </source>
</evidence>
<feature type="transmembrane region" description="Helical" evidence="7">
    <location>
        <begin position="156"/>
        <end position="180"/>
    </location>
</feature>
<comment type="caution">
    <text evidence="9">The sequence shown here is derived from an EMBL/GenBank/DDBJ whole genome shotgun (WGS) entry which is preliminary data.</text>
</comment>
<evidence type="ECO:0000313" key="10">
    <source>
        <dbReference type="Proteomes" id="UP000028868"/>
    </source>
</evidence>
<evidence type="ECO:0000313" key="9">
    <source>
        <dbReference type="EMBL" id="CDQ21819.1"/>
    </source>
</evidence>
<reference evidence="9 10" key="2">
    <citation type="submission" date="2014-05" db="EMBL/GenBank/DDBJ databases">
        <title>Draft genome sequence of Halobacillus karajensis HK-03.</title>
        <authorList>
            <person name="Khelaifia S."/>
            <person name="Croce O."/>
            <person name="Lagier J.C."/>
            <person name="Raoult D."/>
        </authorList>
    </citation>
    <scope>NUCLEOTIDE SEQUENCE [LARGE SCALE GENOMIC DNA]</scope>
    <source>
        <strain evidence="9 10">HD-03</strain>
    </source>
</reference>
<keyword evidence="4 7" id="KW-0812">Transmembrane</keyword>
<sequence>MKNRLFKYFLLIPAFILLALTTFYPLVRSFWISLHEWDLKETAEMGPFVGINNYLSAFSDYQFWNTLKATLIFTGSTVIATIVLSILVGLLLSKEKKHLSFIRAILIIPFAVSPALIGYSWRFMLNPDYGLFDQIIGFFIPALSDVIWLSHEGTAMVALVSVVVWIFMPFISLMFISALMGMPKEVFEAAKVDGASSFQTFFRITLPMLQPIILIATILTTMFTLKAFDPIVTLTQGGPGASTSVLNFFIYKTGFQFFNLGYSAALGYILAGITMVVVIVYMRRLVKGDQWN</sequence>
<dbReference type="AlphaFoldDB" id="A0A024P0L5"/>
<feature type="transmembrane region" description="Helical" evidence="7">
    <location>
        <begin position="104"/>
        <end position="123"/>
    </location>
</feature>
<feature type="transmembrane region" description="Helical" evidence="7">
    <location>
        <begin position="7"/>
        <end position="27"/>
    </location>
</feature>
<feature type="domain" description="ABC transmembrane type-1" evidence="8">
    <location>
        <begin position="67"/>
        <end position="281"/>
    </location>
</feature>
<evidence type="ECO:0000256" key="3">
    <source>
        <dbReference type="ARBA" id="ARBA00022475"/>
    </source>
</evidence>
<accession>A0A024P0L5</accession>
<dbReference type="EMBL" id="CCDI010000001">
    <property type="protein sequence ID" value="CDQ21819.1"/>
    <property type="molecule type" value="Genomic_DNA"/>
</dbReference>
<name>A0A024P0L5_9BACI</name>
<dbReference type="OrthoDB" id="9783714at2"/>
<dbReference type="PANTHER" id="PTHR43005:SF1">
    <property type="entry name" value="SPERMIDINE_PUTRESCINE TRANSPORT SYSTEM PERMEASE PROTEIN"/>
    <property type="match status" value="1"/>
</dbReference>
<dbReference type="GO" id="GO:0055085">
    <property type="term" value="P:transmembrane transport"/>
    <property type="evidence" value="ECO:0007669"/>
    <property type="project" value="InterPro"/>
</dbReference>
<dbReference type="RefSeq" id="WP_035504668.1">
    <property type="nucleotide sequence ID" value="NZ_CCDH010000002.1"/>
</dbReference>
<evidence type="ECO:0000259" key="8">
    <source>
        <dbReference type="PROSITE" id="PS50928"/>
    </source>
</evidence>
<evidence type="ECO:0000256" key="2">
    <source>
        <dbReference type="ARBA" id="ARBA00022448"/>
    </source>
</evidence>
<evidence type="ECO:0000256" key="4">
    <source>
        <dbReference type="ARBA" id="ARBA00022692"/>
    </source>
</evidence>
<dbReference type="PANTHER" id="PTHR43005">
    <property type="entry name" value="BLR7065 PROTEIN"/>
    <property type="match status" value="1"/>
</dbReference>
<keyword evidence="5 7" id="KW-1133">Transmembrane helix</keyword>
<dbReference type="Pfam" id="PF00528">
    <property type="entry name" value="BPD_transp_1"/>
    <property type="match status" value="1"/>
</dbReference>
<protein>
    <submittedName>
        <fullName evidence="9">Trehalose transport system permease protein SugA</fullName>
    </submittedName>
</protein>
<dbReference type="InterPro" id="IPR035906">
    <property type="entry name" value="MetI-like_sf"/>
</dbReference>
<dbReference type="InterPro" id="IPR000515">
    <property type="entry name" value="MetI-like"/>
</dbReference>
<dbReference type="PROSITE" id="PS50928">
    <property type="entry name" value="ABC_TM1"/>
    <property type="match status" value="1"/>
</dbReference>